<dbReference type="HOGENOM" id="CLU_111715_0_0_1"/>
<dbReference type="EMBL" id="DS268413">
    <property type="protein sequence ID" value="EFP07512.1"/>
    <property type="molecule type" value="Genomic_DNA"/>
</dbReference>
<evidence type="ECO:0000256" key="1">
    <source>
        <dbReference type="SAM" id="MobiDB-lite"/>
    </source>
</evidence>
<evidence type="ECO:0000313" key="4">
    <source>
        <dbReference type="Proteomes" id="UP000008281"/>
    </source>
</evidence>
<evidence type="ECO:0000313" key="3">
    <source>
        <dbReference type="EMBL" id="EFP07512.1"/>
    </source>
</evidence>
<keyword evidence="2" id="KW-0812">Transmembrane</keyword>
<proteinExistence type="predicted"/>
<dbReference type="InParanoid" id="E3LRN7"/>
<sequence length="215" mass="25020">MKTDGRRNVLSMSGRNGKTVMEYNFRIPSPRPRAQNKKEKEYLIGKKDEKKQQIREVSGEKKEAEKPFLFFYIHSFSYFFTFFRHEYYIDSLELIQTRMNTFLRFALVSMLVLGILAEIRIPLFGGSITIRNNSNGSYTIETEKKSPTKAEKYTSFTLRNGTVENFEFSTNSTSSEPNEPTAEAPEKKESMRKRPSQQRPKSDVLNALLSMFGRF</sequence>
<keyword evidence="4" id="KW-1185">Reference proteome</keyword>
<keyword evidence="2" id="KW-1133">Transmembrane helix</keyword>
<dbReference type="RefSeq" id="XP_003113600.2">
    <property type="nucleotide sequence ID" value="XM_003113552.2"/>
</dbReference>
<dbReference type="FunCoup" id="E3LRN7">
    <property type="interactions" value="479"/>
</dbReference>
<dbReference type="AlphaFoldDB" id="E3LRN7"/>
<dbReference type="Proteomes" id="UP000008281">
    <property type="component" value="Unassembled WGS sequence"/>
</dbReference>
<name>E3LRN7_CAERE</name>
<dbReference type="KEGG" id="crq:GCK72_006583"/>
<feature type="transmembrane region" description="Helical" evidence="2">
    <location>
        <begin position="101"/>
        <end position="121"/>
    </location>
</feature>
<accession>E3LRN7</accession>
<dbReference type="CTD" id="9811021"/>
<reference evidence="3" key="1">
    <citation type="submission" date="2007-07" db="EMBL/GenBank/DDBJ databases">
        <title>PCAP assembly of the Caenorhabditis remanei genome.</title>
        <authorList>
            <consortium name="The Caenorhabditis remanei Sequencing Consortium"/>
            <person name="Wilson R.K."/>
        </authorList>
    </citation>
    <scope>NUCLEOTIDE SEQUENCE [LARGE SCALE GENOMIC DNA]</scope>
    <source>
        <strain evidence="3">PB4641</strain>
    </source>
</reference>
<keyword evidence="2" id="KW-0472">Membrane</keyword>
<evidence type="ECO:0000256" key="2">
    <source>
        <dbReference type="SAM" id="Phobius"/>
    </source>
</evidence>
<dbReference type="OrthoDB" id="5851035at2759"/>
<organism evidence="4">
    <name type="scientific">Caenorhabditis remanei</name>
    <name type="common">Caenorhabditis vulgaris</name>
    <dbReference type="NCBI Taxonomy" id="31234"/>
    <lineage>
        <taxon>Eukaryota</taxon>
        <taxon>Metazoa</taxon>
        <taxon>Ecdysozoa</taxon>
        <taxon>Nematoda</taxon>
        <taxon>Chromadorea</taxon>
        <taxon>Rhabditida</taxon>
        <taxon>Rhabditina</taxon>
        <taxon>Rhabditomorpha</taxon>
        <taxon>Rhabditoidea</taxon>
        <taxon>Rhabditidae</taxon>
        <taxon>Peloderinae</taxon>
        <taxon>Caenorhabditis</taxon>
    </lineage>
</organism>
<protein>
    <submittedName>
        <fullName evidence="3">Uncharacterized protein</fullName>
    </submittedName>
</protein>
<dbReference type="eggNOG" id="ENOG502TIVC">
    <property type="taxonomic scope" value="Eukaryota"/>
</dbReference>
<feature type="region of interest" description="Disordered" evidence="1">
    <location>
        <begin position="168"/>
        <end position="203"/>
    </location>
</feature>
<dbReference type="GeneID" id="9811021"/>
<feature type="transmembrane region" description="Helical" evidence="2">
    <location>
        <begin position="68"/>
        <end position="89"/>
    </location>
</feature>
<gene>
    <name evidence="3" type="ORF">CRE_26090</name>
</gene>
<feature type="compositionally biased region" description="Polar residues" evidence="1">
    <location>
        <begin position="168"/>
        <end position="178"/>
    </location>
</feature>